<keyword evidence="1" id="KW-0547">Nucleotide-binding</keyword>
<dbReference type="PROSITE" id="PS50011">
    <property type="entry name" value="PROTEIN_KINASE_DOM"/>
    <property type="match status" value="1"/>
</dbReference>
<evidence type="ECO:0000256" key="3">
    <source>
        <dbReference type="SAM" id="MobiDB-lite"/>
    </source>
</evidence>
<evidence type="ECO:0000256" key="1">
    <source>
        <dbReference type="ARBA" id="ARBA00022741"/>
    </source>
</evidence>
<gene>
    <name evidence="5" type="ORF">LLEC1_07304</name>
</gene>
<dbReference type="AlphaFoldDB" id="A0A179I3W0"/>
<evidence type="ECO:0000313" key="5">
    <source>
        <dbReference type="EMBL" id="OAQ96223.1"/>
    </source>
</evidence>
<sequence>MVMKSMLRPLQKPQPLFTIYGPFTHGGHYWRDEYLLEHWDRRNQPVVYRDEVYHSYKLLRRLGSWCWLTRHPHTNNFLAVKFLPRDGNNELEMSRYVAKNCSSPFVTKICDDFSIPHRLSETGQPLFKDVAFQAIVYPAAGICVGRTADPLENHDRNPNIPFTLKRKQRYIGQVVEGLAALHDIGVVHADLHPDNLTLALPGEADMTRLLATPPLEDDVRLKDGSMPPPWMPQRVSEPEDIGFTTSYVRIIDFGYSFIPKAGVVYTANDFPRGTPPPPELLRGDKVTDQPFKADSWYLGQLMHFILTGGPNIFRRPLGCNDEGLLDEYRLSLDEVRTGQDEGLNKLPQETRNLYVPLILLLLNMDPDKRATAQQLSKDKRLVTIAHAVPAGKDD</sequence>
<dbReference type="OMA" id="NELAMCK"/>
<evidence type="ECO:0000259" key="4">
    <source>
        <dbReference type="PROSITE" id="PS50011"/>
    </source>
</evidence>
<protein>
    <recommendedName>
        <fullName evidence="4">Protein kinase domain-containing protein</fullName>
    </recommendedName>
</protein>
<dbReference type="GO" id="GO:0005524">
    <property type="term" value="F:ATP binding"/>
    <property type="evidence" value="ECO:0007669"/>
    <property type="project" value="UniProtKB-KW"/>
</dbReference>
<dbReference type="SUPFAM" id="SSF56112">
    <property type="entry name" value="Protein kinase-like (PK-like)"/>
    <property type="match status" value="1"/>
</dbReference>
<feature type="region of interest" description="Disordered" evidence="3">
    <location>
        <begin position="217"/>
        <end position="236"/>
    </location>
</feature>
<proteinExistence type="predicted"/>
<feature type="domain" description="Protein kinase" evidence="4">
    <location>
        <begin position="56"/>
        <end position="381"/>
    </location>
</feature>
<dbReference type="SMART" id="SM00220">
    <property type="entry name" value="S_TKc"/>
    <property type="match status" value="1"/>
</dbReference>
<reference evidence="5 6" key="1">
    <citation type="submission" date="2016-03" db="EMBL/GenBank/DDBJ databases">
        <title>Fine-scale spatial genetic structure of a fungal parasite of coffee scale insects.</title>
        <authorList>
            <person name="Jackson D."/>
            <person name="Zemenick K.A."/>
            <person name="Malloure B."/>
            <person name="Quandt C.A."/>
            <person name="James T.Y."/>
        </authorList>
    </citation>
    <scope>NUCLEOTIDE SEQUENCE [LARGE SCALE GENOMIC DNA]</scope>
    <source>
        <strain evidence="5 6">UM487</strain>
    </source>
</reference>
<dbReference type="InterPro" id="IPR000719">
    <property type="entry name" value="Prot_kinase_dom"/>
</dbReference>
<accession>A0A179I3W0</accession>
<dbReference type="GO" id="GO:0035556">
    <property type="term" value="P:intracellular signal transduction"/>
    <property type="evidence" value="ECO:0007669"/>
    <property type="project" value="TreeGrafter"/>
</dbReference>
<comment type="caution">
    <text evidence="5">The sequence shown here is derived from an EMBL/GenBank/DDBJ whole genome shotgun (WGS) entry which is preliminary data.</text>
</comment>
<dbReference type="PANTHER" id="PTHR24346:SF30">
    <property type="entry name" value="MATERNAL EMBRYONIC LEUCINE ZIPPER KINASE"/>
    <property type="match status" value="1"/>
</dbReference>
<evidence type="ECO:0000256" key="2">
    <source>
        <dbReference type="ARBA" id="ARBA00022840"/>
    </source>
</evidence>
<dbReference type="InterPro" id="IPR011009">
    <property type="entry name" value="Kinase-like_dom_sf"/>
</dbReference>
<dbReference type="OrthoDB" id="4868928at2759"/>
<keyword evidence="2" id="KW-0067">ATP-binding</keyword>
<organism evidence="5 6">
    <name type="scientific">Cordyceps confragosa</name>
    <name type="common">Lecanicillium lecanii</name>
    <dbReference type="NCBI Taxonomy" id="2714763"/>
    <lineage>
        <taxon>Eukaryota</taxon>
        <taxon>Fungi</taxon>
        <taxon>Dikarya</taxon>
        <taxon>Ascomycota</taxon>
        <taxon>Pezizomycotina</taxon>
        <taxon>Sordariomycetes</taxon>
        <taxon>Hypocreomycetidae</taxon>
        <taxon>Hypocreales</taxon>
        <taxon>Cordycipitaceae</taxon>
        <taxon>Akanthomyces</taxon>
    </lineage>
</organism>
<dbReference type="PANTHER" id="PTHR24346">
    <property type="entry name" value="MAP/MICROTUBULE AFFINITY-REGULATING KINASE"/>
    <property type="match status" value="1"/>
</dbReference>
<evidence type="ECO:0000313" key="6">
    <source>
        <dbReference type="Proteomes" id="UP000243081"/>
    </source>
</evidence>
<dbReference type="Gene3D" id="1.10.510.10">
    <property type="entry name" value="Transferase(Phosphotransferase) domain 1"/>
    <property type="match status" value="1"/>
</dbReference>
<dbReference type="GO" id="GO:0005737">
    <property type="term" value="C:cytoplasm"/>
    <property type="evidence" value="ECO:0007669"/>
    <property type="project" value="TreeGrafter"/>
</dbReference>
<name>A0A179I3W0_CORDF</name>
<keyword evidence="6" id="KW-1185">Reference proteome</keyword>
<dbReference type="GO" id="GO:0004674">
    <property type="term" value="F:protein serine/threonine kinase activity"/>
    <property type="evidence" value="ECO:0007669"/>
    <property type="project" value="TreeGrafter"/>
</dbReference>
<dbReference type="Proteomes" id="UP000243081">
    <property type="component" value="Unassembled WGS sequence"/>
</dbReference>
<dbReference type="EMBL" id="LUKN01004292">
    <property type="protein sequence ID" value="OAQ96223.1"/>
    <property type="molecule type" value="Genomic_DNA"/>
</dbReference>